<dbReference type="InterPro" id="IPR036282">
    <property type="entry name" value="Glutathione-S-Trfase_C_sf"/>
</dbReference>
<dbReference type="Ensembl" id="ENSCRFT00000013443.1">
    <property type="protein sequence ID" value="ENSCRFP00000012994.1"/>
    <property type="gene ID" value="ENSCRFG00000010076.1"/>
</dbReference>
<dbReference type="InterPro" id="IPR045073">
    <property type="entry name" value="Omega/Tau-like"/>
</dbReference>
<dbReference type="SFLD" id="SFLDG00358">
    <property type="entry name" value="Main_(cytGST)"/>
    <property type="match status" value="1"/>
</dbReference>
<dbReference type="CDD" id="cd03055">
    <property type="entry name" value="GST_N_Omega"/>
    <property type="match status" value="1"/>
</dbReference>
<organism evidence="14 15">
    <name type="scientific">Cyanoderma ruficeps</name>
    <name type="common">rufous-capped babbler</name>
    <dbReference type="NCBI Taxonomy" id="181631"/>
    <lineage>
        <taxon>Eukaryota</taxon>
        <taxon>Metazoa</taxon>
        <taxon>Chordata</taxon>
        <taxon>Craniata</taxon>
        <taxon>Vertebrata</taxon>
        <taxon>Euteleostomi</taxon>
        <taxon>Archelosauria</taxon>
        <taxon>Archosauria</taxon>
        <taxon>Dinosauria</taxon>
        <taxon>Saurischia</taxon>
        <taxon>Theropoda</taxon>
        <taxon>Coelurosauria</taxon>
        <taxon>Aves</taxon>
        <taxon>Neognathae</taxon>
        <taxon>Neoaves</taxon>
        <taxon>Telluraves</taxon>
        <taxon>Australaves</taxon>
        <taxon>Passeriformes</taxon>
        <taxon>Sylvioidea</taxon>
        <taxon>Timaliidae</taxon>
        <taxon>Cyanoderma</taxon>
    </lineage>
</organism>
<dbReference type="InterPro" id="IPR005442">
    <property type="entry name" value="GST_omega"/>
</dbReference>
<dbReference type="FunFam" id="3.40.30.10:FF:000123">
    <property type="entry name" value="Glutathione transferase o1"/>
    <property type="match status" value="1"/>
</dbReference>
<dbReference type="InterPro" id="IPR010987">
    <property type="entry name" value="Glutathione-S-Trfase_C-like"/>
</dbReference>
<dbReference type="Gene3D" id="3.40.30.10">
    <property type="entry name" value="Glutaredoxin"/>
    <property type="match status" value="1"/>
</dbReference>
<evidence type="ECO:0000256" key="8">
    <source>
        <dbReference type="ARBA" id="ARBA00032681"/>
    </source>
</evidence>
<dbReference type="GO" id="GO:0004364">
    <property type="term" value="F:glutathione transferase activity"/>
    <property type="evidence" value="ECO:0007669"/>
    <property type="project" value="UniProtKB-EC"/>
</dbReference>
<dbReference type="InterPro" id="IPR036249">
    <property type="entry name" value="Thioredoxin-like_sf"/>
</dbReference>
<comment type="catalytic activity">
    <reaction evidence="9">
        <text>RX + glutathione = an S-substituted glutathione + a halide anion + H(+)</text>
        <dbReference type="Rhea" id="RHEA:16437"/>
        <dbReference type="ChEBI" id="CHEBI:15378"/>
        <dbReference type="ChEBI" id="CHEBI:16042"/>
        <dbReference type="ChEBI" id="CHEBI:17792"/>
        <dbReference type="ChEBI" id="CHEBI:57925"/>
        <dbReference type="ChEBI" id="CHEBI:90779"/>
        <dbReference type="EC" id="2.5.1.18"/>
    </reaction>
</comment>
<evidence type="ECO:0000259" key="12">
    <source>
        <dbReference type="PROSITE" id="PS50404"/>
    </source>
</evidence>
<evidence type="ECO:0000259" key="13">
    <source>
        <dbReference type="PROSITE" id="PS50405"/>
    </source>
</evidence>
<dbReference type="PROSITE" id="PS51354">
    <property type="entry name" value="GLUTAREDOXIN_2"/>
    <property type="match status" value="1"/>
</dbReference>
<dbReference type="FunFam" id="1.20.1050.10:FF:000100">
    <property type="entry name" value="Glutathione S-transferase omega-2"/>
    <property type="match status" value="1"/>
</dbReference>
<dbReference type="GO" id="GO:0045174">
    <property type="term" value="F:glutathione dehydrogenase (ascorbate) activity"/>
    <property type="evidence" value="ECO:0007669"/>
    <property type="project" value="UniProtKB-EC"/>
</dbReference>
<dbReference type="SFLD" id="SFLDS00019">
    <property type="entry name" value="Glutathione_Transferase_(cytos"/>
    <property type="match status" value="1"/>
</dbReference>
<evidence type="ECO:0000256" key="10">
    <source>
        <dbReference type="ARBA" id="ARBA00048353"/>
    </source>
</evidence>
<dbReference type="SFLD" id="SFLDG01152">
    <property type="entry name" value="Main.3:_Omega-_and_Tau-like"/>
    <property type="match status" value="1"/>
</dbReference>
<protein>
    <recommendedName>
        <fullName evidence="7">Glutathione-dependent dehydroascorbate reductase</fullName>
        <ecNumber evidence="4">1.20.4.2</ecNumber>
        <ecNumber evidence="2">1.8.5.1</ecNumber>
        <ecNumber evidence="3">2.5.1.18</ecNumber>
    </recommendedName>
    <alternativeName>
        <fullName evidence="8">Monomethylarsonic acid reductase</fullName>
    </alternativeName>
</protein>
<dbReference type="PROSITE" id="PS50404">
    <property type="entry name" value="GST_NTER"/>
    <property type="match status" value="1"/>
</dbReference>
<evidence type="ECO:0000256" key="5">
    <source>
        <dbReference type="ARBA" id="ARBA00022679"/>
    </source>
</evidence>
<evidence type="ECO:0000313" key="14">
    <source>
        <dbReference type="Ensembl" id="ENSCRFP00000012994.1"/>
    </source>
</evidence>
<dbReference type="PROSITE" id="PS50405">
    <property type="entry name" value="GST_CTER"/>
    <property type="match status" value="1"/>
</dbReference>
<dbReference type="InterPro" id="IPR040079">
    <property type="entry name" value="Glutathione_S-Trfase"/>
</dbReference>
<dbReference type="GO" id="GO:0050610">
    <property type="term" value="F:methylarsonate reductase activity"/>
    <property type="evidence" value="ECO:0007669"/>
    <property type="project" value="UniProtKB-EC"/>
</dbReference>
<dbReference type="EC" id="1.20.4.2" evidence="4"/>
<dbReference type="EC" id="2.5.1.18" evidence="3"/>
<dbReference type="GO" id="GO:0006749">
    <property type="term" value="P:glutathione metabolic process"/>
    <property type="evidence" value="ECO:0007669"/>
    <property type="project" value="TreeGrafter"/>
</dbReference>
<dbReference type="InterPro" id="IPR050983">
    <property type="entry name" value="GST_Omega/HSP26"/>
</dbReference>
<name>A0A8C3QZM3_9PASS</name>
<evidence type="ECO:0000256" key="9">
    <source>
        <dbReference type="ARBA" id="ARBA00047960"/>
    </source>
</evidence>
<accession>A0A8C3QZM3</accession>
<keyword evidence="5" id="KW-0808">Transferase</keyword>
<evidence type="ECO:0000313" key="15">
    <source>
        <dbReference type="Proteomes" id="UP000694396"/>
    </source>
</evidence>
<sequence>MPSSAGLLSLLRVFIAKQNSCRRDKSSLLPSKWGWIGFWRVVGDAGGSTDGNLVPQQLLEAPLIKTPAPRGGVRPWVSRFRGNAGAGCAVICKRREGEHWEQLNTACPSWVGGQLWERPWASYLGQRRQQLSPGSAAPGPVPAGLIRLYSMRFCPYAQRTRLVLRAKGISHEVININLKNKPEWYYEKNPSGLVPVLETSKGQLIWESPITCEYLDEAFPGKKLMPADPYERACQRMLLEDFSKITSLLFKHVLAVKDGQDTTALKAEIAEKFGKLEEVLAKRNTLFYGGDSISMVDYMIWPWFERLEPFQLKDALNHTPKLQRWVEAMKEDPAIKAIITDPQTFKNYLQLYLKNSPEACDYGL</sequence>
<comment type="similarity">
    <text evidence="1">Belongs to the GST superfamily. Omega family.</text>
</comment>
<dbReference type="InterPro" id="IPR004046">
    <property type="entry name" value="GST_C"/>
</dbReference>
<dbReference type="GO" id="GO:0005737">
    <property type="term" value="C:cytoplasm"/>
    <property type="evidence" value="ECO:0007669"/>
    <property type="project" value="InterPro"/>
</dbReference>
<keyword evidence="15" id="KW-1185">Reference proteome</keyword>
<dbReference type="PANTHER" id="PTHR43968:SF6">
    <property type="entry name" value="GLUTATHIONE S-TRANSFERASE OMEGA"/>
    <property type="match status" value="1"/>
</dbReference>
<dbReference type="SUPFAM" id="SSF52833">
    <property type="entry name" value="Thioredoxin-like"/>
    <property type="match status" value="1"/>
</dbReference>
<comment type="catalytic activity">
    <reaction evidence="11">
        <text>L-dehydroascorbate + 2 glutathione = glutathione disulfide + L-ascorbate</text>
        <dbReference type="Rhea" id="RHEA:24424"/>
        <dbReference type="ChEBI" id="CHEBI:38290"/>
        <dbReference type="ChEBI" id="CHEBI:57925"/>
        <dbReference type="ChEBI" id="CHEBI:58297"/>
        <dbReference type="ChEBI" id="CHEBI:58539"/>
        <dbReference type="EC" id="1.8.5.1"/>
    </reaction>
</comment>
<dbReference type="PANTHER" id="PTHR43968">
    <property type="match status" value="1"/>
</dbReference>
<dbReference type="EC" id="1.8.5.1" evidence="2"/>
<evidence type="ECO:0000256" key="2">
    <source>
        <dbReference type="ARBA" id="ARBA00012436"/>
    </source>
</evidence>
<evidence type="ECO:0000256" key="7">
    <source>
        <dbReference type="ARBA" id="ARBA00032186"/>
    </source>
</evidence>
<feature type="domain" description="GST C-terminal" evidence="13">
    <location>
        <begin position="228"/>
        <end position="348"/>
    </location>
</feature>
<feature type="domain" description="GST N-terminal" evidence="12">
    <location>
        <begin position="144"/>
        <end position="223"/>
    </location>
</feature>
<dbReference type="PRINTS" id="PR01625">
    <property type="entry name" value="GSTRNSFRASEO"/>
</dbReference>
<evidence type="ECO:0000256" key="1">
    <source>
        <dbReference type="ARBA" id="ARBA00011067"/>
    </source>
</evidence>
<dbReference type="SUPFAM" id="SSF47616">
    <property type="entry name" value="GST C-terminal domain-like"/>
    <property type="match status" value="1"/>
</dbReference>
<dbReference type="CDD" id="cd03184">
    <property type="entry name" value="GST_C_Omega"/>
    <property type="match status" value="1"/>
</dbReference>
<proteinExistence type="inferred from homology"/>
<reference evidence="14" key="2">
    <citation type="submission" date="2025-09" db="UniProtKB">
        <authorList>
            <consortium name="Ensembl"/>
        </authorList>
    </citation>
    <scope>IDENTIFICATION</scope>
</reference>
<dbReference type="InterPro" id="IPR004045">
    <property type="entry name" value="Glutathione_S-Trfase_N"/>
</dbReference>
<dbReference type="Pfam" id="PF13409">
    <property type="entry name" value="GST_N_2"/>
    <property type="match status" value="1"/>
</dbReference>
<dbReference type="Proteomes" id="UP000694396">
    <property type="component" value="Unplaced"/>
</dbReference>
<dbReference type="AlphaFoldDB" id="A0A8C3QZM3"/>
<dbReference type="Pfam" id="PF14497">
    <property type="entry name" value="GST_C_3"/>
    <property type="match status" value="1"/>
</dbReference>
<evidence type="ECO:0000256" key="4">
    <source>
        <dbReference type="ARBA" id="ARBA00013060"/>
    </source>
</evidence>
<dbReference type="Gene3D" id="1.20.1050.10">
    <property type="match status" value="1"/>
</dbReference>
<evidence type="ECO:0000256" key="11">
    <source>
        <dbReference type="ARBA" id="ARBA00049544"/>
    </source>
</evidence>
<comment type="catalytic activity">
    <reaction evidence="10">
        <text>methylarsonate + 2 glutathione + H(+) = methylarsonous acid + glutathione disulfide + H2O</text>
        <dbReference type="Rhea" id="RHEA:15969"/>
        <dbReference type="ChEBI" id="CHEBI:15377"/>
        <dbReference type="ChEBI" id="CHEBI:15378"/>
        <dbReference type="ChEBI" id="CHEBI:17826"/>
        <dbReference type="ChEBI" id="CHEBI:33409"/>
        <dbReference type="ChEBI" id="CHEBI:57925"/>
        <dbReference type="ChEBI" id="CHEBI:58297"/>
        <dbReference type="EC" id="1.20.4.2"/>
    </reaction>
</comment>
<evidence type="ECO:0000256" key="3">
    <source>
        <dbReference type="ARBA" id="ARBA00012452"/>
    </source>
</evidence>
<keyword evidence="6" id="KW-0560">Oxidoreductase</keyword>
<evidence type="ECO:0000256" key="6">
    <source>
        <dbReference type="ARBA" id="ARBA00023002"/>
    </source>
</evidence>
<reference evidence="14" key="1">
    <citation type="submission" date="2025-08" db="UniProtKB">
        <authorList>
            <consortium name="Ensembl"/>
        </authorList>
    </citation>
    <scope>IDENTIFICATION</scope>
</reference>